<dbReference type="GO" id="GO:0000156">
    <property type="term" value="F:phosphorelay response regulator activity"/>
    <property type="evidence" value="ECO:0007669"/>
    <property type="project" value="TreeGrafter"/>
</dbReference>
<keyword evidence="1 6" id="KW-0597">Phosphoprotein</keyword>
<keyword evidence="2" id="KW-0902">Two-component regulatory system</keyword>
<organism evidence="10 11">
    <name type="scientific">Paenibacillus riograndensis</name>
    <dbReference type="NCBI Taxonomy" id="483937"/>
    <lineage>
        <taxon>Bacteria</taxon>
        <taxon>Bacillati</taxon>
        <taxon>Bacillota</taxon>
        <taxon>Bacilli</taxon>
        <taxon>Bacillales</taxon>
        <taxon>Paenibacillaceae</taxon>
        <taxon>Paenibacillus</taxon>
        <taxon>Paenibacillus sonchi group</taxon>
    </lineage>
</organism>
<evidence type="ECO:0000256" key="3">
    <source>
        <dbReference type="ARBA" id="ARBA00023015"/>
    </source>
</evidence>
<dbReference type="SUPFAM" id="SSF46894">
    <property type="entry name" value="C-terminal effector domain of the bipartite response regulators"/>
    <property type="match status" value="1"/>
</dbReference>
<keyword evidence="4 7" id="KW-0238">DNA-binding</keyword>
<dbReference type="GO" id="GO:0006355">
    <property type="term" value="P:regulation of DNA-templated transcription"/>
    <property type="evidence" value="ECO:0007669"/>
    <property type="project" value="InterPro"/>
</dbReference>
<proteinExistence type="predicted"/>
<dbReference type="InterPro" id="IPR039420">
    <property type="entry name" value="WalR-like"/>
</dbReference>
<dbReference type="GO" id="GO:0032993">
    <property type="term" value="C:protein-DNA complex"/>
    <property type="evidence" value="ECO:0007669"/>
    <property type="project" value="TreeGrafter"/>
</dbReference>
<dbReference type="SUPFAM" id="SSF52172">
    <property type="entry name" value="CheY-like"/>
    <property type="match status" value="1"/>
</dbReference>
<dbReference type="InterPro" id="IPR001867">
    <property type="entry name" value="OmpR/PhoB-type_DNA-bd"/>
</dbReference>
<dbReference type="GO" id="GO:0005829">
    <property type="term" value="C:cytosol"/>
    <property type="evidence" value="ECO:0007669"/>
    <property type="project" value="TreeGrafter"/>
</dbReference>
<dbReference type="PROSITE" id="PS51755">
    <property type="entry name" value="OMPR_PHOB"/>
    <property type="match status" value="1"/>
</dbReference>
<dbReference type="PANTHER" id="PTHR48111:SF22">
    <property type="entry name" value="REGULATOR OF RPOS"/>
    <property type="match status" value="1"/>
</dbReference>
<dbReference type="InterPro" id="IPR036388">
    <property type="entry name" value="WH-like_DNA-bd_sf"/>
</dbReference>
<evidence type="ECO:0000313" key="10">
    <source>
        <dbReference type="EMBL" id="KWX73059.1"/>
    </source>
</evidence>
<dbReference type="CDD" id="cd00383">
    <property type="entry name" value="trans_reg_C"/>
    <property type="match status" value="1"/>
</dbReference>
<feature type="DNA-binding region" description="OmpR/PhoB-type" evidence="7">
    <location>
        <begin position="125"/>
        <end position="223"/>
    </location>
</feature>
<dbReference type="PANTHER" id="PTHR48111">
    <property type="entry name" value="REGULATOR OF RPOS"/>
    <property type="match status" value="1"/>
</dbReference>
<keyword evidence="5" id="KW-0804">Transcription</keyword>
<evidence type="ECO:0000256" key="4">
    <source>
        <dbReference type="ARBA" id="ARBA00023125"/>
    </source>
</evidence>
<name>A0A132TP12_9BACL</name>
<dbReference type="PROSITE" id="PS50110">
    <property type="entry name" value="RESPONSE_REGULATORY"/>
    <property type="match status" value="1"/>
</dbReference>
<feature type="domain" description="Response regulatory" evidence="8">
    <location>
        <begin position="2"/>
        <end position="116"/>
    </location>
</feature>
<dbReference type="Pfam" id="PF00486">
    <property type="entry name" value="Trans_reg_C"/>
    <property type="match status" value="1"/>
</dbReference>
<evidence type="ECO:0000256" key="6">
    <source>
        <dbReference type="PROSITE-ProRule" id="PRU00169"/>
    </source>
</evidence>
<dbReference type="Gene3D" id="3.40.50.2300">
    <property type="match status" value="1"/>
</dbReference>
<evidence type="ECO:0000259" key="8">
    <source>
        <dbReference type="PROSITE" id="PS50110"/>
    </source>
</evidence>
<dbReference type="EMBL" id="LIRB01000143">
    <property type="protein sequence ID" value="KWX73059.1"/>
    <property type="molecule type" value="Genomic_DNA"/>
</dbReference>
<evidence type="ECO:0000313" key="11">
    <source>
        <dbReference type="Proteomes" id="UP000070475"/>
    </source>
</evidence>
<evidence type="ECO:0000256" key="2">
    <source>
        <dbReference type="ARBA" id="ARBA00023012"/>
    </source>
</evidence>
<dbReference type="InterPro" id="IPR016032">
    <property type="entry name" value="Sig_transdc_resp-reg_C-effctor"/>
</dbReference>
<evidence type="ECO:0000256" key="5">
    <source>
        <dbReference type="ARBA" id="ARBA00023163"/>
    </source>
</evidence>
<dbReference type="GO" id="GO:0000976">
    <property type="term" value="F:transcription cis-regulatory region binding"/>
    <property type="evidence" value="ECO:0007669"/>
    <property type="project" value="TreeGrafter"/>
</dbReference>
<sequence>MRILLVEDDTKLGYMIKYKLQLAGHFTEWARNSDEAEQFFSTAEFDLYILDWMLPGKTGLELCSQQRRHNDNTAILMLTARGEVEDRVSGLLTGADDYMIKPFAFEELLARITSLDRRKQTRGYVDTYAVGGLRLSPASQEAEREGISCLLTNREFQLLEFLARHPGEVLSRERILNYVWGNDADVTLNAVDAVIKLLRKKVDDPFPLKLIRSVHGRGYRLVDTGAEHDDP</sequence>
<evidence type="ECO:0000256" key="1">
    <source>
        <dbReference type="ARBA" id="ARBA00022553"/>
    </source>
</evidence>
<dbReference type="OrthoDB" id="9790442at2"/>
<dbReference type="RefSeq" id="WP_060862491.1">
    <property type="nucleotide sequence ID" value="NZ_LIRB01000143.1"/>
</dbReference>
<comment type="caution">
    <text evidence="10">The sequence shown here is derived from an EMBL/GenBank/DDBJ whole genome shotgun (WGS) entry which is preliminary data.</text>
</comment>
<keyword evidence="11" id="KW-1185">Reference proteome</keyword>
<gene>
    <name evidence="10" type="ORF">AMQ84_23960</name>
</gene>
<feature type="modified residue" description="4-aspartylphosphate" evidence="6">
    <location>
        <position position="51"/>
    </location>
</feature>
<dbReference type="Gene3D" id="1.10.10.10">
    <property type="entry name" value="Winged helix-like DNA-binding domain superfamily/Winged helix DNA-binding domain"/>
    <property type="match status" value="1"/>
</dbReference>
<dbReference type="PATRIC" id="fig|483937.3.peg.6224"/>
<evidence type="ECO:0000259" key="9">
    <source>
        <dbReference type="PROSITE" id="PS51755"/>
    </source>
</evidence>
<dbReference type="Gene3D" id="6.10.250.690">
    <property type="match status" value="1"/>
</dbReference>
<protein>
    <submittedName>
        <fullName evidence="10">Regulator</fullName>
    </submittedName>
</protein>
<dbReference type="SMART" id="SM00862">
    <property type="entry name" value="Trans_reg_C"/>
    <property type="match status" value="1"/>
</dbReference>
<dbReference type="Proteomes" id="UP000070475">
    <property type="component" value="Unassembled WGS sequence"/>
</dbReference>
<accession>A0A132TP12</accession>
<reference evidence="10 11" key="1">
    <citation type="submission" date="2015-08" db="EMBL/GenBank/DDBJ databases">
        <title>Genomes of Paenibacillus riograndensis.</title>
        <authorList>
            <person name="Sant'Anna F.H."/>
            <person name="Souza R."/>
            <person name="Ambrosini A."/>
            <person name="Bach E."/>
            <person name="Fernandes G."/>
            <person name="Balsanelli E."/>
            <person name="Baura V.A."/>
            <person name="Pedrosa F.O."/>
            <person name="Souza E.M."/>
            <person name="Passaglia L."/>
        </authorList>
    </citation>
    <scope>NUCLEOTIDE SEQUENCE [LARGE SCALE GENOMIC DNA]</scope>
    <source>
        <strain evidence="10 11">CAS34</strain>
    </source>
</reference>
<keyword evidence="3" id="KW-0805">Transcription regulation</keyword>
<dbReference type="InterPro" id="IPR011006">
    <property type="entry name" value="CheY-like_superfamily"/>
</dbReference>
<feature type="domain" description="OmpR/PhoB-type" evidence="9">
    <location>
        <begin position="125"/>
        <end position="223"/>
    </location>
</feature>
<evidence type="ECO:0000256" key="7">
    <source>
        <dbReference type="PROSITE-ProRule" id="PRU01091"/>
    </source>
</evidence>
<dbReference type="InterPro" id="IPR001789">
    <property type="entry name" value="Sig_transdc_resp-reg_receiver"/>
</dbReference>
<dbReference type="Pfam" id="PF00072">
    <property type="entry name" value="Response_reg"/>
    <property type="match status" value="1"/>
</dbReference>
<dbReference type="SMART" id="SM00448">
    <property type="entry name" value="REC"/>
    <property type="match status" value="1"/>
</dbReference>
<dbReference type="AlphaFoldDB" id="A0A132TP12"/>